<dbReference type="Pfam" id="PF17801">
    <property type="entry name" value="Melibiase_C"/>
    <property type="match status" value="1"/>
</dbReference>
<evidence type="ECO:0000256" key="2">
    <source>
        <dbReference type="ARBA" id="ARBA00022729"/>
    </source>
</evidence>
<dbReference type="PANTHER" id="PTHR11452:SF42">
    <property type="entry name" value="ALPHA-GALACTOSIDASE"/>
    <property type="match status" value="1"/>
</dbReference>
<comment type="catalytic activity">
    <reaction evidence="5">
        <text>Hydrolysis of terminal, non-reducing alpha-D-galactose residues in alpha-D-galactosides, including galactose oligosaccharides, galactomannans and galactolipids.</text>
        <dbReference type="EC" id="3.2.1.22"/>
    </reaction>
</comment>
<dbReference type="SUPFAM" id="SSF51445">
    <property type="entry name" value="(Trans)glycosidases"/>
    <property type="match status" value="1"/>
</dbReference>
<evidence type="ECO:0000256" key="5">
    <source>
        <dbReference type="RuleBase" id="RU361168"/>
    </source>
</evidence>
<dbReference type="Proteomes" id="UP000822142">
    <property type="component" value="Unassembled WGS sequence"/>
</dbReference>
<dbReference type="PRINTS" id="PR00740">
    <property type="entry name" value="GLHYDRLASE27"/>
</dbReference>
<feature type="domain" description="Alpha galactosidase C-terminal" evidence="6">
    <location>
        <begin position="360"/>
        <end position="432"/>
    </location>
</feature>
<evidence type="ECO:0000256" key="4">
    <source>
        <dbReference type="ARBA" id="ARBA00023295"/>
    </source>
</evidence>
<reference evidence="7 8" key="1">
    <citation type="journal article" date="2020" name="Cell Host Microbe">
        <title>Functional and Genomic Variation between Human-Derived Isolates of Lachnospiraceae Reveals Inter- and Intra-Species Diversity.</title>
        <authorList>
            <person name="Sorbara M.T."/>
            <person name="Littmann E.R."/>
            <person name="Fontana E."/>
            <person name="Moody T.U."/>
            <person name="Kohout C.E."/>
            <person name="Gjonbalaj M."/>
            <person name="Eaton V."/>
            <person name="Seok R."/>
            <person name="Leiner I.M."/>
            <person name="Pamer E.G."/>
        </authorList>
    </citation>
    <scope>NUCLEOTIDE SEQUENCE [LARGE SCALE GENOMIC DNA]</scope>
    <source>
        <strain evidence="7 8">MSK.15.26</strain>
    </source>
</reference>
<dbReference type="InterPro" id="IPR017853">
    <property type="entry name" value="GH"/>
</dbReference>
<name>A0ABX2IA99_BLAHA</name>
<evidence type="ECO:0000313" key="8">
    <source>
        <dbReference type="Proteomes" id="UP000822142"/>
    </source>
</evidence>
<dbReference type="Gene3D" id="3.20.20.70">
    <property type="entry name" value="Aldolase class I"/>
    <property type="match status" value="1"/>
</dbReference>
<dbReference type="RefSeq" id="WP_173750183.1">
    <property type="nucleotide sequence ID" value="NZ_JAAITA010000032.1"/>
</dbReference>
<evidence type="ECO:0000256" key="1">
    <source>
        <dbReference type="ARBA" id="ARBA00009743"/>
    </source>
</evidence>
<protein>
    <recommendedName>
        <fullName evidence="5">Alpha-galactosidase</fullName>
        <ecNumber evidence="5">3.2.1.22</ecNumber>
    </recommendedName>
    <alternativeName>
        <fullName evidence="5">Melibiase</fullName>
    </alternativeName>
</protein>
<comment type="similarity">
    <text evidence="1 5">Belongs to the glycosyl hydrolase 27 family.</text>
</comment>
<keyword evidence="2" id="KW-0732">Signal</keyword>
<dbReference type="EMBL" id="JAAITA010000032">
    <property type="protein sequence ID" value="NSJ87348.1"/>
    <property type="molecule type" value="Genomic_DNA"/>
</dbReference>
<gene>
    <name evidence="7" type="ORF">G5A70_14490</name>
</gene>
<keyword evidence="8" id="KW-1185">Reference proteome</keyword>
<keyword evidence="5" id="KW-1015">Disulfide bond</keyword>
<accession>A0ABX2IA99</accession>
<keyword evidence="4 5" id="KW-0326">Glycosidase</keyword>
<dbReference type="InterPro" id="IPR002241">
    <property type="entry name" value="Glyco_hydro_27"/>
</dbReference>
<dbReference type="InterPro" id="IPR041233">
    <property type="entry name" value="Melibiase_C"/>
</dbReference>
<dbReference type="EC" id="3.2.1.22" evidence="5"/>
<keyword evidence="3 5" id="KW-0378">Hydrolase</keyword>
<evidence type="ECO:0000256" key="3">
    <source>
        <dbReference type="ARBA" id="ARBA00022801"/>
    </source>
</evidence>
<dbReference type="CDD" id="cd14792">
    <property type="entry name" value="GH27"/>
    <property type="match status" value="1"/>
</dbReference>
<dbReference type="GO" id="GO:0016787">
    <property type="term" value="F:hydrolase activity"/>
    <property type="evidence" value="ECO:0007669"/>
    <property type="project" value="UniProtKB-KW"/>
</dbReference>
<evidence type="ECO:0000313" key="7">
    <source>
        <dbReference type="EMBL" id="NSJ87348.1"/>
    </source>
</evidence>
<comment type="caution">
    <text evidence="7">The sequence shown here is derived from an EMBL/GenBank/DDBJ whole genome shotgun (WGS) entry which is preliminary data.</text>
</comment>
<dbReference type="Pfam" id="PF16499">
    <property type="entry name" value="Melibiase_2"/>
    <property type="match status" value="2"/>
</dbReference>
<sequence>MNKNACAQTPPMGWNSWDCYGASVTEQELRQNIDYMAEHLKSHGWEYIVCDIQWYEPTANSSHYHKFADLCMDEYGRLCPAPNRFPSAADGSGFTKIAAYAHEKGLKFGIHIMRGIPRQAVSQNVKIKNSIYTAREAAHPSSICCWNTDMYGLDATKPGAQDYYDSILELYASWGVDLIKVDDICVKYGQINNESTLAYGGDEIQLLRHAIDKCGRPVVLSLSPGPAMVEQAEHLRKNANMWRITNDLWDSWENIMEMFARCHQWSPYVSEGCYPDCDMLPVGHISIRGCEHGLGERQSRLSRAEQRTMFTLWCIFRSPMMLGCELTDMDEWTKSLVTNDDVLGLLKKSRNARQILRTYDLIVWKAEDNENNSYIAFFNITNWKETFRISLEQLELEGRYCVYDMWRQAECGDCEGSLSVSLDSHDAVLYRLN</sequence>
<evidence type="ECO:0000259" key="6">
    <source>
        <dbReference type="Pfam" id="PF17801"/>
    </source>
</evidence>
<dbReference type="Gene3D" id="2.60.40.1180">
    <property type="entry name" value="Golgi alpha-mannosidase II"/>
    <property type="match status" value="1"/>
</dbReference>
<organism evidence="7 8">
    <name type="scientific">Blautia hansenii</name>
    <name type="common">Ruminococcus hansenii</name>
    <dbReference type="NCBI Taxonomy" id="1322"/>
    <lineage>
        <taxon>Bacteria</taxon>
        <taxon>Bacillati</taxon>
        <taxon>Bacillota</taxon>
        <taxon>Clostridia</taxon>
        <taxon>Lachnospirales</taxon>
        <taxon>Lachnospiraceae</taxon>
        <taxon>Blautia</taxon>
    </lineage>
</organism>
<dbReference type="PANTHER" id="PTHR11452">
    <property type="entry name" value="ALPHA-GALACTOSIDASE/ALPHA-N-ACETYLGALACTOSAMINIDASE"/>
    <property type="match status" value="1"/>
</dbReference>
<dbReference type="InterPro" id="IPR013785">
    <property type="entry name" value="Aldolase_TIM"/>
</dbReference>
<dbReference type="InterPro" id="IPR013780">
    <property type="entry name" value="Glyco_hydro_b"/>
</dbReference>
<proteinExistence type="inferred from homology"/>
<dbReference type="SUPFAM" id="SSF51011">
    <property type="entry name" value="Glycosyl hydrolase domain"/>
    <property type="match status" value="1"/>
</dbReference>